<evidence type="ECO:0000313" key="10">
    <source>
        <dbReference type="EMBL" id="MBS9478688.1"/>
    </source>
</evidence>
<evidence type="ECO:0000256" key="3">
    <source>
        <dbReference type="ARBA" id="ARBA00023001"/>
    </source>
</evidence>
<comment type="similarity">
    <text evidence="1 7">Belongs to the glycosyl hydrolase 5 (cellulase A) family.</text>
</comment>
<keyword evidence="8" id="KW-0732">Signal</keyword>
<dbReference type="InterPro" id="IPR050386">
    <property type="entry name" value="Glycosyl_hydrolase_5"/>
</dbReference>
<evidence type="ECO:0000256" key="7">
    <source>
        <dbReference type="RuleBase" id="RU361153"/>
    </source>
</evidence>
<evidence type="ECO:0000256" key="6">
    <source>
        <dbReference type="ARBA" id="ARBA00023326"/>
    </source>
</evidence>
<feature type="chain" id="PRO_5047172969" evidence="8">
    <location>
        <begin position="35"/>
        <end position="447"/>
    </location>
</feature>
<feature type="domain" description="Glycoside hydrolase family 5" evidence="9">
    <location>
        <begin position="136"/>
        <end position="375"/>
    </location>
</feature>
<reference evidence="10" key="1">
    <citation type="submission" date="2021-05" db="EMBL/GenBank/DDBJ databases">
        <authorList>
            <person name="Sun Q."/>
            <person name="Inoue M."/>
        </authorList>
    </citation>
    <scope>NUCLEOTIDE SEQUENCE</scope>
    <source>
        <strain evidence="10">VKM B-3255</strain>
    </source>
</reference>
<keyword evidence="11" id="KW-1185">Reference proteome</keyword>
<protein>
    <submittedName>
        <fullName evidence="10">Glycoside hydrolase family 5 protein</fullName>
    </submittedName>
</protein>
<evidence type="ECO:0000256" key="8">
    <source>
        <dbReference type="SAM" id="SignalP"/>
    </source>
</evidence>
<keyword evidence="6" id="KW-0624">Polysaccharide degradation</keyword>
<evidence type="ECO:0000313" key="11">
    <source>
        <dbReference type="Proteomes" id="UP001166585"/>
    </source>
</evidence>
<evidence type="ECO:0000256" key="5">
    <source>
        <dbReference type="ARBA" id="ARBA00023295"/>
    </source>
</evidence>
<dbReference type="InterPro" id="IPR001547">
    <property type="entry name" value="Glyco_hydro_5"/>
</dbReference>
<gene>
    <name evidence="10" type="ORF">KIP89_16385</name>
</gene>
<accession>A0ABS5RAJ3</accession>
<feature type="signal peptide" evidence="8">
    <location>
        <begin position="1"/>
        <end position="34"/>
    </location>
</feature>
<dbReference type="Gene3D" id="3.20.20.80">
    <property type="entry name" value="Glycosidases"/>
    <property type="match status" value="1"/>
</dbReference>
<dbReference type="PANTHER" id="PTHR31297">
    <property type="entry name" value="GLUCAN ENDO-1,6-BETA-GLUCOSIDASE B"/>
    <property type="match status" value="1"/>
</dbReference>
<keyword evidence="5 7" id="KW-0326">Glycosidase</keyword>
<dbReference type="InterPro" id="IPR017853">
    <property type="entry name" value="GH"/>
</dbReference>
<organism evidence="10 11">
    <name type="scientific">Ancylobacter radicis</name>
    <dbReference type="NCBI Taxonomy" id="2836179"/>
    <lineage>
        <taxon>Bacteria</taxon>
        <taxon>Pseudomonadati</taxon>
        <taxon>Pseudomonadota</taxon>
        <taxon>Alphaproteobacteria</taxon>
        <taxon>Hyphomicrobiales</taxon>
        <taxon>Xanthobacteraceae</taxon>
        <taxon>Ancylobacter</taxon>
    </lineage>
</organism>
<evidence type="ECO:0000256" key="4">
    <source>
        <dbReference type="ARBA" id="ARBA00023277"/>
    </source>
</evidence>
<dbReference type="RefSeq" id="WP_213756666.1">
    <property type="nucleotide sequence ID" value="NZ_JAHCQH010000021.1"/>
</dbReference>
<dbReference type="EMBL" id="JAHCQH010000021">
    <property type="protein sequence ID" value="MBS9478688.1"/>
    <property type="molecule type" value="Genomic_DNA"/>
</dbReference>
<name>A0ABS5RAJ3_9HYPH</name>
<comment type="caution">
    <text evidence="10">The sequence shown here is derived from an EMBL/GenBank/DDBJ whole genome shotgun (WGS) entry which is preliminary data.</text>
</comment>
<evidence type="ECO:0000259" key="9">
    <source>
        <dbReference type="Pfam" id="PF00150"/>
    </source>
</evidence>
<dbReference type="GO" id="GO:0016787">
    <property type="term" value="F:hydrolase activity"/>
    <property type="evidence" value="ECO:0007669"/>
    <property type="project" value="UniProtKB-KW"/>
</dbReference>
<keyword evidence="4" id="KW-0119">Carbohydrate metabolism</keyword>
<evidence type="ECO:0000256" key="1">
    <source>
        <dbReference type="ARBA" id="ARBA00005641"/>
    </source>
</evidence>
<dbReference type="Pfam" id="PF00150">
    <property type="entry name" value="Cellulase"/>
    <property type="match status" value="1"/>
</dbReference>
<dbReference type="SUPFAM" id="SSF51445">
    <property type="entry name" value="(Trans)glycosidases"/>
    <property type="match status" value="1"/>
</dbReference>
<sequence>MVSTTLSRLKTRSRSGVILAGLAALLLAGAPARAQNGAGVAASPAPAGTSTQTVATPVVATPAAGFIRTEGTRFVRPDGSTFPVRGMSFGNWLLPEGYMFKFKVHRSPREIEDVISYLAGPEEAARFWKAFREVYIQEPDLAFMQAAGFTTVRIPLHWKFFLDPADPSKVDPKGEGWALIDRVLGWAKAHDIKVILDIHAAPGGQTGVNHDDGVGYPLTFYVPEFQRRTITLWRAIAERYRDETTVMAYDLLNEPISPYHDTDYLNPRLEPLYQRIAAAIRAVDPNHPIILAAAQWSTNFGVFGPPFDDNLAYTYHKFWASPERREVQDYVNFANRWGVPIFLGETGELTDEWNAKYRAMNERFGIGWSFWTFKNLDSRSTVVSITKPEGWDAIAAFGSAPRDEWATMPKPSREAVKATLDAYIENAKFANATVNRGYVASLGLEAP</sequence>
<keyword evidence="2 7" id="KW-0378">Hydrolase</keyword>
<keyword evidence="3" id="KW-0136">Cellulose degradation</keyword>
<dbReference type="Proteomes" id="UP001166585">
    <property type="component" value="Unassembled WGS sequence"/>
</dbReference>
<dbReference type="PANTHER" id="PTHR31297:SF41">
    <property type="entry name" value="ENDOGLUCANASE, PUTATIVE (AFU_ORTHOLOGUE AFUA_5G01830)-RELATED"/>
    <property type="match status" value="1"/>
</dbReference>
<proteinExistence type="inferred from homology"/>
<evidence type="ECO:0000256" key="2">
    <source>
        <dbReference type="ARBA" id="ARBA00022801"/>
    </source>
</evidence>